<comment type="caution">
    <text evidence="2">The sequence shown here is derived from an EMBL/GenBank/DDBJ whole genome shotgun (WGS) entry which is preliminary data.</text>
</comment>
<proteinExistence type="predicted"/>
<dbReference type="PANTHER" id="PTHR45786:SF74">
    <property type="entry name" value="ATP-DEPENDENT DNA HELICASE"/>
    <property type="match status" value="1"/>
</dbReference>
<protein>
    <recommendedName>
        <fullName evidence="1">Helitron helicase-like domain-containing protein</fullName>
    </recommendedName>
</protein>
<dbReference type="Proteomes" id="UP000299102">
    <property type="component" value="Unassembled WGS sequence"/>
</dbReference>
<dbReference type="STRING" id="151549.A0A4C1XAH1"/>
<name>A0A4C1XAH1_EUMVA</name>
<evidence type="ECO:0000313" key="2">
    <source>
        <dbReference type="EMBL" id="GBP60776.1"/>
    </source>
</evidence>
<dbReference type="OrthoDB" id="1728974at2759"/>
<organism evidence="2 3">
    <name type="scientific">Eumeta variegata</name>
    <name type="common">Bagworm moth</name>
    <name type="synonym">Eumeta japonica</name>
    <dbReference type="NCBI Taxonomy" id="151549"/>
    <lineage>
        <taxon>Eukaryota</taxon>
        <taxon>Metazoa</taxon>
        <taxon>Ecdysozoa</taxon>
        <taxon>Arthropoda</taxon>
        <taxon>Hexapoda</taxon>
        <taxon>Insecta</taxon>
        <taxon>Pterygota</taxon>
        <taxon>Neoptera</taxon>
        <taxon>Endopterygota</taxon>
        <taxon>Lepidoptera</taxon>
        <taxon>Glossata</taxon>
        <taxon>Ditrysia</taxon>
        <taxon>Tineoidea</taxon>
        <taxon>Psychidae</taxon>
        <taxon>Oiketicinae</taxon>
        <taxon>Eumeta</taxon>
    </lineage>
</organism>
<accession>A0A4C1XAH1</accession>
<dbReference type="EMBL" id="BGZK01000795">
    <property type="protein sequence ID" value="GBP60776.1"/>
    <property type="molecule type" value="Genomic_DNA"/>
</dbReference>
<dbReference type="AlphaFoldDB" id="A0A4C1XAH1"/>
<sequence length="103" mass="12357">MNFYAYRLTIRQNEFNHLLKCRELLHHFMVDMYAKIESERLLFIRLNQRKLRAEEYIHLRDAIDNDGNAANIGQMVILAATYTSSPRHVNEYAQDAMTYVRKY</sequence>
<reference evidence="2 3" key="1">
    <citation type="journal article" date="2019" name="Commun. Biol.">
        <title>The bagworm genome reveals a unique fibroin gene that provides high tensile strength.</title>
        <authorList>
            <person name="Kono N."/>
            <person name="Nakamura H."/>
            <person name="Ohtoshi R."/>
            <person name="Tomita M."/>
            <person name="Numata K."/>
            <person name="Arakawa K."/>
        </authorList>
    </citation>
    <scope>NUCLEOTIDE SEQUENCE [LARGE SCALE GENOMIC DNA]</scope>
</reference>
<keyword evidence="3" id="KW-1185">Reference proteome</keyword>
<feature type="domain" description="Helitron helicase-like" evidence="1">
    <location>
        <begin position="3"/>
        <end position="103"/>
    </location>
</feature>
<evidence type="ECO:0000313" key="3">
    <source>
        <dbReference type="Proteomes" id="UP000299102"/>
    </source>
</evidence>
<dbReference type="PANTHER" id="PTHR45786">
    <property type="entry name" value="DNA BINDING PROTEIN-LIKE"/>
    <property type="match status" value="1"/>
</dbReference>
<dbReference type="InterPro" id="IPR025476">
    <property type="entry name" value="Helitron_helicase-like"/>
</dbReference>
<evidence type="ECO:0000259" key="1">
    <source>
        <dbReference type="Pfam" id="PF14214"/>
    </source>
</evidence>
<dbReference type="Pfam" id="PF14214">
    <property type="entry name" value="Helitron_like_N"/>
    <property type="match status" value="1"/>
</dbReference>
<gene>
    <name evidence="2" type="ORF">EVAR_41115_1</name>
</gene>